<feature type="compositionally biased region" description="Low complexity" evidence="1">
    <location>
        <begin position="484"/>
        <end position="499"/>
    </location>
</feature>
<protein>
    <submittedName>
        <fullName evidence="2">Uncharacterized protein</fullName>
    </submittedName>
</protein>
<organism evidence="2 3">
    <name type="scientific">Quadrisphaera granulorum</name>
    <dbReference type="NCBI Taxonomy" id="317664"/>
    <lineage>
        <taxon>Bacteria</taxon>
        <taxon>Bacillati</taxon>
        <taxon>Actinomycetota</taxon>
        <taxon>Actinomycetes</taxon>
        <taxon>Kineosporiales</taxon>
        <taxon>Kineosporiaceae</taxon>
        <taxon>Quadrisphaera</taxon>
    </lineage>
</organism>
<evidence type="ECO:0000313" key="2">
    <source>
        <dbReference type="EMBL" id="PWJ52552.1"/>
    </source>
</evidence>
<keyword evidence="3" id="KW-1185">Reference proteome</keyword>
<gene>
    <name evidence="2" type="ORF">BXY45_11944</name>
</gene>
<feature type="region of interest" description="Disordered" evidence="1">
    <location>
        <begin position="472"/>
        <end position="499"/>
    </location>
</feature>
<name>A0A316A506_9ACTN</name>
<evidence type="ECO:0000256" key="1">
    <source>
        <dbReference type="SAM" id="MobiDB-lite"/>
    </source>
</evidence>
<feature type="region of interest" description="Disordered" evidence="1">
    <location>
        <begin position="104"/>
        <end position="240"/>
    </location>
</feature>
<accession>A0A316A506</accession>
<comment type="caution">
    <text evidence="2">The sequence shown here is derived from an EMBL/GenBank/DDBJ whole genome shotgun (WGS) entry which is preliminary data.</text>
</comment>
<feature type="compositionally biased region" description="Basic and acidic residues" evidence="1">
    <location>
        <begin position="128"/>
        <end position="240"/>
    </location>
</feature>
<proteinExistence type="predicted"/>
<dbReference type="AlphaFoldDB" id="A0A316A506"/>
<sequence>MGLTRARGLKAWLKGTALKRPHYLVVAEPGRDVTRFALERVAAERGWVMAHSPAEADALITCGPLSGELAAAAEVVWQQLPGPRARVDVDSPMGVESALGHVLERLSDDDFQRRDATNRPQEQPTDSGHADMDMSDHGDMDHGGMDHGDMDMSDHGDMDMSDHGDMDHGGMDMSDHGDMDMSDHGDMDMSDHGDMDMSDHGDMDMSDHGDMDMSDHGDMDMSDHGDMDHDGMDMSDHGDMDHGGMDMSDHGGMDMSGPGGIALASGGEDRDGLEMDVLHVQLGPVLGLWPSGLVVTVTLQGDVVVDAHAHHLDEAAAPERVDARVAACERAARILALAGSRYAAAAVRLRDALQMGTEVGSADTGRQIDLDGELAGLLARVQRSRTLRWSLRGLGDLKDDQIEKAGLPAGDQGDVHDRLIASLRLAADPVAAAPTSYGHRHRAVEALPSLLIGRELAEVRLTVASLDLESRGVFPEPEHGPDAGGADAAGGAVAAEAVA</sequence>
<reference evidence="2 3" key="1">
    <citation type="submission" date="2018-03" db="EMBL/GenBank/DDBJ databases">
        <title>Genomic Encyclopedia of Archaeal and Bacterial Type Strains, Phase II (KMG-II): from individual species to whole genera.</title>
        <authorList>
            <person name="Goeker M."/>
        </authorList>
    </citation>
    <scope>NUCLEOTIDE SEQUENCE [LARGE SCALE GENOMIC DNA]</scope>
    <source>
        <strain evidence="2 3">DSM 44889</strain>
    </source>
</reference>
<evidence type="ECO:0000313" key="3">
    <source>
        <dbReference type="Proteomes" id="UP000245469"/>
    </source>
</evidence>
<dbReference type="EMBL" id="QGDQ01000019">
    <property type="protein sequence ID" value="PWJ52552.1"/>
    <property type="molecule type" value="Genomic_DNA"/>
</dbReference>
<feature type="compositionally biased region" description="Basic and acidic residues" evidence="1">
    <location>
        <begin position="104"/>
        <end position="117"/>
    </location>
</feature>
<dbReference type="Proteomes" id="UP000245469">
    <property type="component" value="Unassembled WGS sequence"/>
</dbReference>